<dbReference type="RefSeq" id="XP_002785831.1">
    <property type="nucleotide sequence ID" value="XM_002785785.1"/>
</dbReference>
<protein>
    <submittedName>
        <fullName evidence="12">Creatine kinase, flagellar, putative</fullName>
    </submittedName>
</protein>
<feature type="binding site" evidence="7">
    <location>
        <begin position="710"/>
        <end position="714"/>
    </location>
    <ligand>
        <name>ATP</name>
        <dbReference type="ChEBI" id="CHEBI:30616"/>
    </ligand>
</feature>
<name>C5KCM8_PERM5</name>
<dbReference type="OMA" id="MLIDPTH"/>
<dbReference type="AlphaFoldDB" id="C5KCM8"/>
<feature type="binding site" evidence="7">
    <location>
        <begin position="165"/>
        <end position="169"/>
    </location>
    <ligand>
        <name>ATP</name>
        <dbReference type="ChEBI" id="CHEBI:30616"/>
    </ligand>
</feature>
<dbReference type="InParanoid" id="C5KCM8"/>
<reference evidence="12 13" key="1">
    <citation type="submission" date="2008-07" db="EMBL/GenBank/DDBJ databases">
        <authorList>
            <person name="El-Sayed N."/>
            <person name="Caler E."/>
            <person name="Inman J."/>
            <person name="Amedeo P."/>
            <person name="Hass B."/>
            <person name="Wortman J."/>
        </authorList>
    </citation>
    <scope>NUCLEOTIDE SEQUENCE [LARGE SCALE GENOMIC DNA]</scope>
    <source>
        <strain evidence="13">ATCC 50983 / TXsc</strain>
    </source>
</reference>
<evidence type="ECO:0000259" key="10">
    <source>
        <dbReference type="PROSITE" id="PS51509"/>
    </source>
</evidence>
<feature type="domain" description="Phosphagen kinase C-terminal" evidence="11">
    <location>
        <begin position="162"/>
        <end position="408"/>
    </location>
</feature>
<feature type="compositionally biased region" description="Basic and acidic residues" evidence="9">
    <location>
        <begin position="603"/>
        <end position="614"/>
    </location>
</feature>
<keyword evidence="5 7" id="KW-0067">ATP-binding</keyword>
<dbReference type="OrthoDB" id="418207at2759"/>
<evidence type="ECO:0000256" key="6">
    <source>
        <dbReference type="PROSITE-ProRule" id="PRU00842"/>
    </source>
</evidence>
<evidence type="ECO:0000256" key="2">
    <source>
        <dbReference type="ARBA" id="ARBA00022679"/>
    </source>
</evidence>
<dbReference type="InterPro" id="IPR014746">
    <property type="entry name" value="Gln_synth/guanido_kin_cat_dom"/>
</dbReference>
<keyword evidence="4 7" id="KW-0418">Kinase</keyword>
<dbReference type="Pfam" id="PF02807">
    <property type="entry name" value="ATP-gua_PtransN"/>
    <property type="match status" value="2"/>
</dbReference>
<evidence type="ECO:0000256" key="7">
    <source>
        <dbReference type="PROSITE-ProRule" id="PRU00843"/>
    </source>
</evidence>
<dbReference type="Proteomes" id="UP000007800">
    <property type="component" value="Unassembled WGS sequence"/>
</dbReference>
<dbReference type="InterPro" id="IPR022414">
    <property type="entry name" value="ATP-guanido_PTrfase_cat"/>
</dbReference>
<keyword evidence="12" id="KW-0969">Cilium</keyword>
<feature type="domain" description="Phosphagen kinase N-terminal" evidence="10">
    <location>
        <begin position="422"/>
        <end position="510"/>
    </location>
</feature>
<evidence type="ECO:0000259" key="11">
    <source>
        <dbReference type="PROSITE" id="PS51510"/>
    </source>
</evidence>
<dbReference type="PROSITE" id="PS51510">
    <property type="entry name" value="PHOSPHAGEN_KINASE_C"/>
    <property type="match status" value="2"/>
</dbReference>
<dbReference type="GO" id="GO:0005524">
    <property type="term" value="F:ATP binding"/>
    <property type="evidence" value="ECO:0007669"/>
    <property type="project" value="UniProtKB-UniRule"/>
</dbReference>
<dbReference type="Pfam" id="PF00217">
    <property type="entry name" value="ATP-gua_Ptrans"/>
    <property type="match status" value="2"/>
</dbReference>
<keyword evidence="12" id="KW-0966">Cell projection</keyword>
<dbReference type="InterPro" id="IPR022415">
    <property type="entry name" value="ATP-guanido_PTrfase_AS"/>
</dbReference>
<dbReference type="InterPro" id="IPR000749">
    <property type="entry name" value="ATP-guanido_PTrfase"/>
</dbReference>
<evidence type="ECO:0000256" key="1">
    <source>
        <dbReference type="ARBA" id="ARBA00006798"/>
    </source>
</evidence>
<feature type="binding site" evidence="7">
    <location>
        <begin position="738"/>
        <end position="743"/>
    </location>
    <ligand>
        <name>ATP</name>
        <dbReference type="ChEBI" id="CHEBI:30616"/>
    </ligand>
</feature>
<proteinExistence type="inferred from homology"/>
<dbReference type="PROSITE" id="PS00112">
    <property type="entry name" value="PHOSPHAGEN_KINASE"/>
    <property type="match status" value="1"/>
</dbReference>
<feature type="binding site" evidence="7">
    <location>
        <begin position="338"/>
        <end position="342"/>
    </location>
    <ligand>
        <name>ATP</name>
        <dbReference type="ChEBI" id="CHEBI:30616"/>
    </ligand>
</feature>
<evidence type="ECO:0000256" key="4">
    <source>
        <dbReference type="ARBA" id="ARBA00022777"/>
    </source>
</evidence>
<keyword evidence="12" id="KW-0282">Flagellum</keyword>
<evidence type="ECO:0000313" key="13">
    <source>
        <dbReference type="Proteomes" id="UP000007800"/>
    </source>
</evidence>
<comment type="similarity">
    <text evidence="1 6 8">Belongs to the ATP:guanido phosphotransferase family.</text>
</comment>
<feature type="binding site" evidence="7">
    <location>
        <begin position="366"/>
        <end position="371"/>
    </location>
    <ligand>
        <name>ATP</name>
        <dbReference type="ChEBI" id="CHEBI:30616"/>
    </ligand>
</feature>
<dbReference type="GO" id="GO:0005615">
    <property type="term" value="C:extracellular space"/>
    <property type="evidence" value="ECO:0007669"/>
    <property type="project" value="TreeGrafter"/>
</dbReference>
<dbReference type="InterPro" id="IPR036802">
    <property type="entry name" value="ATP-guanido_PTrfase_N_sf"/>
</dbReference>
<dbReference type="Gene3D" id="1.10.135.10">
    <property type="entry name" value="ATP:guanido phosphotransferase, N-terminal domain"/>
    <property type="match status" value="2"/>
</dbReference>
<dbReference type="InterPro" id="IPR022413">
    <property type="entry name" value="ATP-guanido_PTrfase_N"/>
</dbReference>
<dbReference type="EMBL" id="GG671995">
    <property type="protein sequence ID" value="EER17627.1"/>
    <property type="molecule type" value="Genomic_DNA"/>
</dbReference>
<dbReference type="Gene3D" id="3.30.590.10">
    <property type="entry name" value="Glutamine synthetase/guanido kinase, catalytic domain"/>
    <property type="match status" value="2"/>
</dbReference>
<dbReference type="GO" id="GO:0004111">
    <property type="term" value="F:creatine kinase activity"/>
    <property type="evidence" value="ECO:0007669"/>
    <property type="project" value="InterPro"/>
</dbReference>
<keyword evidence="3 7" id="KW-0547">Nucleotide-binding</keyword>
<evidence type="ECO:0000256" key="9">
    <source>
        <dbReference type="SAM" id="MobiDB-lite"/>
    </source>
</evidence>
<dbReference type="FunFam" id="1.10.135.10:FF:000003">
    <property type="entry name" value="Three-domain arginine kinase"/>
    <property type="match status" value="1"/>
</dbReference>
<evidence type="ECO:0000256" key="5">
    <source>
        <dbReference type="ARBA" id="ARBA00022840"/>
    </source>
</evidence>
<dbReference type="PROSITE" id="PS51509">
    <property type="entry name" value="PHOSPHAGEN_KINASE_N"/>
    <property type="match status" value="2"/>
</dbReference>
<dbReference type="PANTHER" id="PTHR11547:SF38">
    <property type="entry name" value="ARGININE KINASE 1-RELATED"/>
    <property type="match status" value="1"/>
</dbReference>
<evidence type="ECO:0000256" key="8">
    <source>
        <dbReference type="RuleBase" id="RU000505"/>
    </source>
</evidence>
<gene>
    <name evidence="12" type="ORF">Pmar_PMAR023544</name>
</gene>
<feature type="domain" description="Phosphagen kinase C-terminal" evidence="11">
    <location>
        <begin position="538"/>
        <end position="783"/>
    </location>
</feature>
<evidence type="ECO:0000256" key="3">
    <source>
        <dbReference type="ARBA" id="ARBA00022741"/>
    </source>
</evidence>
<sequence length="795" mass="89414">MPPHLIDTPRRYPPHYFHKQFITADEWIQQGVGNYEYYCPEKGATFPPYKWLGRLPDLRDHNTYTAEILRRYPELYDQLKRRVTENGVGLGKCIKTGIDNISAQIGKQVGIVAADVESYWTFAELFDEVICKLHGYSKDDIQSHDFDSTKLTDTRIDPQGRYVLSSTMRVVRSLEGYNLTPSLSFEDRRAVEQVISAALADLGGVYKGNYYGLPGSESYSGTELGRDEEARLKEEGILLPEPASTIVLSSGIGRHWPDGRGMFYNDTRDVYVWVNNSDHMEISAKAQGDAVKETFGKLMGIVGDVEKTLRRQGSRGFAHDEHFGYLSTCPSNLGTGLGILLEMRLPNLMNRSEFRDILRVLGLRMFVTEADSTVCCIENTQRAGPTEVELTNAFIESCRKLVTLESCLEKGSNVEDEMKTIGVAQAPEELPDLSGHESLLAKVLMEKPSLYKYLRNRVTSNGVTIAKCIKSGMDNPSQADGGKVGIIAGDEESYEVFKGLFDTIIDRWHCGFPRHAKHTNDLDPYKITKTQIDPTGKYVLSSRVSIVRSIRGYRLPPSISFQERRDVERLAVQALKTFPIHLHGYYKPLLGSRSFSTENNGSDETHKKEEDIVHPESGPLLSSGIGRHWPDARGVFHNDTDDLRVLVNDVEHLEFISTRKGDGVRACFAELSEALRTFEASLASQNREFMHNDRLGYLSSHLDNLGTGLHISVEMRIPNMIGRPDFERIIRRIGLKAAGNTQGDKFHHTLFVENLDVLGRSEVQIADTVIEGCARLVEWEQALEKGRDITSELPR</sequence>
<dbReference type="SUPFAM" id="SSF55931">
    <property type="entry name" value="Glutamine synthetase/guanido kinase"/>
    <property type="match status" value="2"/>
</dbReference>
<accession>C5KCM8</accession>
<dbReference type="GeneID" id="9086946"/>
<keyword evidence="13" id="KW-1185">Reference proteome</keyword>
<dbReference type="SUPFAM" id="SSF48034">
    <property type="entry name" value="Guanido kinase N-terminal domain"/>
    <property type="match status" value="2"/>
</dbReference>
<dbReference type="GO" id="GO:0046314">
    <property type="term" value="P:phosphocreatine biosynthetic process"/>
    <property type="evidence" value="ECO:0007669"/>
    <property type="project" value="InterPro"/>
</dbReference>
<keyword evidence="2 7" id="KW-0808">Transferase</keyword>
<feature type="domain" description="Phosphagen kinase N-terminal" evidence="10">
    <location>
        <begin position="47"/>
        <end position="135"/>
    </location>
</feature>
<evidence type="ECO:0000313" key="12">
    <source>
        <dbReference type="EMBL" id="EER17627.1"/>
    </source>
</evidence>
<feature type="region of interest" description="Disordered" evidence="9">
    <location>
        <begin position="596"/>
        <end position="617"/>
    </location>
</feature>
<dbReference type="PANTHER" id="PTHR11547">
    <property type="entry name" value="ARGININE OR CREATINE KINASE"/>
    <property type="match status" value="1"/>
</dbReference>
<feature type="binding site" evidence="7">
    <location>
        <begin position="541"/>
        <end position="545"/>
    </location>
    <ligand>
        <name>ATP</name>
        <dbReference type="ChEBI" id="CHEBI:30616"/>
    </ligand>
</feature>
<comment type="caution">
    <text evidence="7">Lacks conserved residue(s) required for the propagation of feature annotation.</text>
</comment>
<organism evidence="13">
    <name type="scientific">Perkinsus marinus (strain ATCC 50983 / TXsc)</name>
    <dbReference type="NCBI Taxonomy" id="423536"/>
    <lineage>
        <taxon>Eukaryota</taxon>
        <taxon>Sar</taxon>
        <taxon>Alveolata</taxon>
        <taxon>Perkinsozoa</taxon>
        <taxon>Perkinsea</taxon>
        <taxon>Perkinsida</taxon>
        <taxon>Perkinsidae</taxon>
        <taxon>Perkinsus</taxon>
    </lineage>
</organism>